<keyword evidence="3" id="KW-0238">DNA-binding</keyword>
<dbReference type="PATRIC" id="fig|1423769.4.peg.2394"/>
<dbReference type="PANTHER" id="PTHR30204">
    <property type="entry name" value="REDOX-CYCLING DRUG-SENSING TRANSCRIPTIONAL ACTIVATOR SOXR"/>
    <property type="match status" value="1"/>
</dbReference>
<evidence type="ECO:0000256" key="4">
    <source>
        <dbReference type="ARBA" id="ARBA00023163"/>
    </source>
</evidence>
<dbReference type="Proteomes" id="UP000051790">
    <property type="component" value="Unassembled WGS sequence"/>
</dbReference>
<keyword evidence="1" id="KW-0678">Repressor</keyword>
<dbReference type="EMBL" id="AZEU01000256">
    <property type="protein sequence ID" value="KRL41192.1"/>
    <property type="molecule type" value="Genomic_DNA"/>
</dbReference>
<keyword evidence="7" id="KW-1185">Reference proteome</keyword>
<sequence>MGPDFTKRLKDLDLSVGIGEASRITGATATQIRYWEKKSLVSSFRREEGGNKRFNFPNLARLMLVKSMIDEGYTLTKAADILAKHRHEADHLKMIAKLLVSVDETADGYSELNFGQLQNDPDFDVVAKVNDTSATFCKVPRKQS</sequence>
<dbReference type="AlphaFoldDB" id="A0A0R1QKT1"/>
<dbReference type="CDD" id="cd01105">
    <property type="entry name" value="HTH_GlnR-like"/>
    <property type="match status" value="1"/>
</dbReference>
<dbReference type="Pfam" id="PF13411">
    <property type="entry name" value="MerR_1"/>
    <property type="match status" value="1"/>
</dbReference>
<evidence type="ECO:0000256" key="3">
    <source>
        <dbReference type="ARBA" id="ARBA00023125"/>
    </source>
</evidence>
<keyword evidence="2" id="KW-0805">Transcription regulation</keyword>
<organism evidence="6 7">
    <name type="scientific">Lacticaseibacillus manihotivorans DSM 13343 = JCM 12514</name>
    <dbReference type="NCBI Taxonomy" id="1423769"/>
    <lineage>
        <taxon>Bacteria</taxon>
        <taxon>Bacillati</taxon>
        <taxon>Bacillota</taxon>
        <taxon>Bacilli</taxon>
        <taxon>Lactobacillales</taxon>
        <taxon>Lactobacillaceae</taxon>
        <taxon>Lacticaseibacillus</taxon>
    </lineage>
</organism>
<keyword evidence="4" id="KW-0804">Transcription</keyword>
<gene>
    <name evidence="6" type="ORF">FD01_GL002223</name>
</gene>
<feature type="domain" description="HTH merR-type" evidence="5">
    <location>
        <begin position="18"/>
        <end position="84"/>
    </location>
</feature>
<dbReference type="InterPro" id="IPR009061">
    <property type="entry name" value="DNA-bd_dom_put_sf"/>
</dbReference>
<evidence type="ECO:0000313" key="6">
    <source>
        <dbReference type="EMBL" id="KRL41192.1"/>
    </source>
</evidence>
<dbReference type="SUPFAM" id="SSF46955">
    <property type="entry name" value="Putative DNA-binding domain"/>
    <property type="match status" value="1"/>
</dbReference>
<dbReference type="PANTHER" id="PTHR30204:SF69">
    <property type="entry name" value="MERR-FAMILY TRANSCRIPTIONAL REGULATOR"/>
    <property type="match status" value="1"/>
</dbReference>
<evidence type="ECO:0000313" key="7">
    <source>
        <dbReference type="Proteomes" id="UP000051790"/>
    </source>
</evidence>
<dbReference type="OrthoDB" id="9806513at2"/>
<reference evidence="6 7" key="1">
    <citation type="journal article" date="2015" name="Genome Announc.">
        <title>Expanding the biotechnology potential of lactobacilli through comparative genomics of 213 strains and associated genera.</title>
        <authorList>
            <person name="Sun Z."/>
            <person name="Harris H.M."/>
            <person name="McCann A."/>
            <person name="Guo C."/>
            <person name="Argimon S."/>
            <person name="Zhang W."/>
            <person name="Yang X."/>
            <person name="Jeffery I.B."/>
            <person name="Cooney J.C."/>
            <person name="Kagawa T.F."/>
            <person name="Liu W."/>
            <person name="Song Y."/>
            <person name="Salvetti E."/>
            <person name="Wrobel A."/>
            <person name="Rasinkangas P."/>
            <person name="Parkhill J."/>
            <person name="Rea M.C."/>
            <person name="O'Sullivan O."/>
            <person name="Ritari J."/>
            <person name="Douillard F.P."/>
            <person name="Paul Ross R."/>
            <person name="Yang R."/>
            <person name="Briner A.E."/>
            <person name="Felis G.E."/>
            <person name="de Vos W.M."/>
            <person name="Barrangou R."/>
            <person name="Klaenhammer T.R."/>
            <person name="Caufield P.W."/>
            <person name="Cui Y."/>
            <person name="Zhang H."/>
            <person name="O'Toole P.W."/>
        </authorList>
    </citation>
    <scope>NUCLEOTIDE SEQUENCE [LARGE SCALE GENOMIC DNA]</scope>
    <source>
        <strain evidence="6 7">DSM 13343</strain>
    </source>
</reference>
<evidence type="ECO:0000259" key="5">
    <source>
        <dbReference type="PROSITE" id="PS50937"/>
    </source>
</evidence>
<dbReference type="GO" id="GO:0003677">
    <property type="term" value="F:DNA binding"/>
    <property type="evidence" value="ECO:0007669"/>
    <property type="project" value="UniProtKB-KW"/>
</dbReference>
<proteinExistence type="predicted"/>
<evidence type="ECO:0000256" key="2">
    <source>
        <dbReference type="ARBA" id="ARBA00023015"/>
    </source>
</evidence>
<dbReference type="SMART" id="SM00422">
    <property type="entry name" value="HTH_MERR"/>
    <property type="match status" value="1"/>
</dbReference>
<dbReference type="PROSITE" id="PS50937">
    <property type="entry name" value="HTH_MERR_2"/>
    <property type="match status" value="1"/>
</dbReference>
<name>A0A0R1QKT1_9LACO</name>
<evidence type="ECO:0000256" key="1">
    <source>
        <dbReference type="ARBA" id="ARBA00022491"/>
    </source>
</evidence>
<dbReference type="InterPro" id="IPR047057">
    <property type="entry name" value="MerR_fam"/>
</dbReference>
<dbReference type="Gene3D" id="1.10.1660.10">
    <property type="match status" value="1"/>
</dbReference>
<dbReference type="GO" id="GO:0003700">
    <property type="term" value="F:DNA-binding transcription factor activity"/>
    <property type="evidence" value="ECO:0007669"/>
    <property type="project" value="InterPro"/>
</dbReference>
<protein>
    <recommendedName>
        <fullName evidence="5">HTH merR-type domain-containing protein</fullName>
    </recommendedName>
</protein>
<accession>A0A0R1QKT1</accession>
<dbReference type="InterPro" id="IPR000551">
    <property type="entry name" value="MerR-type_HTH_dom"/>
</dbReference>
<dbReference type="RefSeq" id="WP_056964760.1">
    <property type="nucleotide sequence ID" value="NZ_AZEU01000256.1"/>
</dbReference>
<comment type="caution">
    <text evidence="6">The sequence shown here is derived from an EMBL/GenBank/DDBJ whole genome shotgun (WGS) entry which is preliminary data.</text>
</comment>